<evidence type="ECO:0000256" key="1">
    <source>
        <dbReference type="ARBA" id="ARBA00022737"/>
    </source>
</evidence>
<keyword evidence="1" id="KW-0677">Repeat</keyword>
<keyword evidence="5" id="KW-1185">Reference proteome</keyword>
<reference evidence="4 5" key="1">
    <citation type="submission" date="2020-01" db="EMBL/GenBank/DDBJ databases">
        <authorList>
            <person name="Gupta K D."/>
        </authorList>
    </citation>
    <scope>NUCLEOTIDE SEQUENCE [LARGE SCALE GENOMIC DNA]</scope>
</reference>
<dbReference type="InterPro" id="IPR056884">
    <property type="entry name" value="NPHP3-like_N"/>
</dbReference>
<gene>
    <name evidence="4" type="ORF">AAE3_LOCUS5216</name>
</gene>
<evidence type="ECO:0000313" key="5">
    <source>
        <dbReference type="Proteomes" id="UP000467700"/>
    </source>
</evidence>
<dbReference type="PANTHER" id="PTHR10039:SF14">
    <property type="entry name" value="NACHT DOMAIN-CONTAINING PROTEIN"/>
    <property type="match status" value="1"/>
</dbReference>
<comment type="caution">
    <text evidence="4">The sequence shown here is derived from an EMBL/GenBank/DDBJ whole genome shotgun (WGS) entry which is preliminary data.</text>
</comment>
<evidence type="ECO:0000259" key="3">
    <source>
        <dbReference type="Pfam" id="PF24883"/>
    </source>
</evidence>
<evidence type="ECO:0000313" key="4">
    <source>
        <dbReference type="EMBL" id="CAA7262843.1"/>
    </source>
</evidence>
<dbReference type="Proteomes" id="UP000467700">
    <property type="component" value="Unassembled WGS sequence"/>
</dbReference>
<feature type="domain" description="Nephrocystin 3-like N-terminal" evidence="3">
    <location>
        <begin position="69"/>
        <end position="178"/>
    </location>
</feature>
<name>A0A8S0WI55_CYCAE</name>
<proteinExistence type="predicted"/>
<organism evidence="4 5">
    <name type="scientific">Cyclocybe aegerita</name>
    <name type="common">Black poplar mushroom</name>
    <name type="synonym">Agrocybe aegerita</name>
    <dbReference type="NCBI Taxonomy" id="1973307"/>
    <lineage>
        <taxon>Eukaryota</taxon>
        <taxon>Fungi</taxon>
        <taxon>Dikarya</taxon>
        <taxon>Basidiomycota</taxon>
        <taxon>Agaricomycotina</taxon>
        <taxon>Agaricomycetes</taxon>
        <taxon>Agaricomycetidae</taxon>
        <taxon>Agaricales</taxon>
        <taxon>Agaricineae</taxon>
        <taxon>Bolbitiaceae</taxon>
        <taxon>Cyclocybe</taxon>
    </lineage>
</organism>
<dbReference type="InterPro" id="IPR027417">
    <property type="entry name" value="P-loop_NTPase"/>
</dbReference>
<dbReference type="Pfam" id="PF24883">
    <property type="entry name" value="NPHP3_N"/>
    <property type="match status" value="1"/>
</dbReference>
<protein>
    <recommendedName>
        <fullName evidence="3">Nephrocystin 3-like N-terminal domain-containing protein</fullName>
    </recommendedName>
</protein>
<sequence>MVFFRGAQNLVINGGHFAQINNQQTGPRSGNGLDAIRERSALNALLDSNERFDPPKCNPDTRLAIIDHIMNWIESKERRASMLWLHGPAGAGKSALEQTIAELCQSQDVLLASFFFSRTVPNRSDGNSLISTLAYQLMSAIPLIRSYVKAYIKQDPNIFHRTRDVQMRKLVLEPLNSLRARISIYFKKKIASEGRYRHRWCWRSGGQKINLAFDQNANRDIHTFLVKEFQEIRRLHPQLPSSWPLEDDIQALVRKASGQFIYASTVVDFLKSADHRPDDRLKVVLGLSPPHDNDAPFTQLDALYSYILSTGKNIQASLSVLALLILPSARPKVVSLLPPYTRLLGDSWAIFILALDEARDAASRCGSAMLAQTQATAERRSGYLTNPPAVVFDFLSPTPPDGRSRSVLPSTRHHRTAAAAI</sequence>
<dbReference type="AlphaFoldDB" id="A0A8S0WI55"/>
<feature type="compositionally biased region" description="Basic residues" evidence="2">
    <location>
        <begin position="411"/>
        <end position="421"/>
    </location>
</feature>
<dbReference type="SUPFAM" id="SSF52540">
    <property type="entry name" value="P-loop containing nucleoside triphosphate hydrolases"/>
    <property type="match status" value="1"/>
</dbReference>
<accession>A0A8S0WI55</accession>
<evidence type="ECO:0000256" key="2">
    <source>
        <dbReference type="SAM" id="MobiDB-lite"/>
    </source>
</evidence>
<dbReference type="EMBL" id="CACVBS010000037">
    <property type="protein sequence ID" value="CAA7262843.1"/>
    <property type="molecule type" value="Genomic_DNA"/>
</dbReference>
<feature type="region of interest" description="Disordered" evidence="2">
    <location>
        <begin position="400"/>
        <end position="421"/>
    </location>
</feature>
<dbReference type="PANTHER" id="PTHR10039">
    <property type="entry name" value="AMELOGENIN"/>
    <property type="match status" value="1"/>
</dbReference>
<dbReference type="OrthoDB" id="3014077at2759"/>